<comment type="caution">
    <text evidence="2">The sequence shown here is derived from an EMBL/GenBank/DDBJ whole genome shotgun (WGS) entry which is preliminary data.</text>
</comment>
<dbReference type="EMBL" id="BDUD01000001">
    <property type="protein sequence ID" value="GBG18310.1"/>
    <property type="molecule type" value="Genomic_DNA"/>
</dbReference>
<gene>
    <name evidence="2" type="ORF">NIES4072_19740</name>
</gene>
<accession>A0A2R5FI09</accession>
<organism evidence="2 3">
    <name type="scientific">Nostoc commune NIES-4072</name>
    <dbReference type="NCBI Taxonomy" id="2005467"/>
    <lineage>
        <taxon>Bacteria</taxon>
        <taxon>Bacillati</taxon>
        <taxon>Cyanobacteriota</taxon>
        <taxon>Cyanophyceae</taxon>
        <taxon>Nostocales</taxon>
        <taxon>Nostocaceae</taxon>
        <taxon>Nostoc</taxon>
    </lineage>
</organism>
<proteinExistence type="predicted"/>
<dbReference type="SMART" id="SM00912">
    <property type="entry name" value="Haemagg_act"/>
    <property type="match status" value="1"/>
</dbReference>
<reference evidence="2 3" key="1">
    <citation type="submission" date="2017-06" db="EMBL/GenBank/DDBJ databases">
        <title>Genome sequencing of cyanobaciteial culture collection at National Institute for Environmental Studies (NIES).</title>
        <authorList>
            <person name="Hirose Y."/>
            <person name="Shimura Y."/>
            <person name="Fujisawa T."/>
            <person name="Nakamura Y."/>
            <person name="Kawachi M."/>
        </authorList>
    </citation>
    <scope>NUCLEOTIDE SEQUENCE [LARGE SCALE GENOMIC DNA]</scope>
    <source>
        <strain evidence="2 3">NIES-4072</strain>
    </source>
</reference>
<dbReference type="Proteomes" id="UP000245124">
    <property type="component" value="Unassembled WGS sequence"/>
</dbReference>
<dbReference type="InterPro" id="IPR008638">
    <property type="entry name" value="FhaB/CdiA-like_TPS"/>
</dbReference>
<name>A0A2R5FI09_NOSCO</name>
<feature type="domain" description="Filamentous haemagglutinin FhaB/tRNA nuclease CdiA-like TPS" evidence="1">
    <location>
        <begin position="32"/>
        <end position="123"/>
    </location>
</feature>
<dbReference type="InterPro" id="IPR012334">
    <property type="entry name" value="Pectin_lyas_fold"/>
</dbReference>
<dbReference type="NCBIfam" id="TIGR01901">
    <property type="entry name" value="adhes_NPXG"/>
    <property type="match status" value="1"/>
</dbReference>
<evidence type="ECO:0000259" key="1">
    <source>
        <dbReference type="SMART" id="SM00912"/>
    </source>
</evidence>
<evidence type="ECO:0000313" key="3">
    <source>
        <dbReference type="Proteomes" id="UP000245124"/>
    </source>
</evidence>
<evidence type="ECO:0000313" key="2">
    <source>
        <dbReference type="EMBL" id="GBG18310.1"/>
    </source>
</evidence>
<keyword evidence="3" id="KW-1185">Reference proteome</keyword>
<dbReference type="Pfam" id="PF05860">
    <property type="entry name" value="TPS"/>
    <property type="match status" value="1"/>
</dbReference>
<protein>
    <submittedName>
        <fullName evidence="2">Filamentous hemagglutinin outer membrane protein</fullName>
    </submittedName>
</protein>
<dbReference type="AlphaFoldDB" id="A0A2R5FI09"/>
<dbReference type="InterPro" id="IPR011050">
    <property type="entry name" value="Pectin_lyase_fold/virulence"/>
</dbReference>
<dbReference type="Gene3D" id="2.160.20.10">
    <property type="entry name" value="Single-stranded right-handed beta-helix, Pectin lyase-like"/>
    <property type="match status" value="1"/>
</dbReference>
<dbReference type="SUPFAM" id="SSF51126">
    <property type="entry name" value="Pectin lyase-like"/>
    <property type="match status" value="1"/>
</dbReference>
<sequence length="124" mass="13323">MLAHVIFCCENHALAQITPDRTLGDRSSKITPNVNIKGSVGDRIDGGAIRGANLFHSFQEFNVGELQRVYFANPTGISNILTRVTGSNVSNILGTLGVDGGANLFFINPNGILFGNNSRLEEHP</sequence>